<name>A0A508T0E6_9BRAD</name>
<dbReference type="Proteomes" id="UP000328092">
    <property type="component" value="Unassembled WGS sequence"/>
</dbReference>
<evidence type="ECO:0000256" key="1">
    <source>
        <dbReference type="SAM" id="Coils"/>
    </source>
</evidence>
<keyword evidence="2" id="KW-0472">Membrane</keyword>
<protein>
    <submittedName>
        <fullName evidence="3">Uncharacterized protein</fullName>
    </submittedName>
</protein>
<keyword evidence="2" id="KW-1133">Transmembrane helix</keyword>
<feature type="transmembrane region" description="Helical" evidence="2">
    <location>
        <begin position="5"/>
        <end position="26"/>
    </location>
</feature>
<keyword evidence="1" id="KW-0175">Coiled coil</keyword>
<feature type="transmembrane region" description="Helical" evidence="2">
    <location>
        <begin position="46"/>
        <end position="69"/>
    </location>
</feature>
<dbReference type="EMBL" id="CAADFC020000008">
    <property type="protein sequence ID" value="VIO68835.1"/>
    <property type="molecule type" value="Genomic_DNA"/>
</dbReference>
<proteinExistence type="predicted"/>
<evidence type="ECO:0000313" key="3">
    <source>
        <dbReference type="EMBL" id="VIO68835.1"/>
    </source>
</evidence>
<evidence type="ECO:0000313" key="4">
    <source>
        <dbReference type="Proteomes" id="UP000328092"/>
    </source>
</evidence>
<evidence type="ECO:0000256" key="2">
    <source>
        <dbReference type="SAM" id="Phobius"/>
    </source>
</evidence>
<gene>
    <name evidence="3" type="ORF">CI1B_23820</name>
</gene>
<accession>A0A508T0E6</accession>
<comment type="caution">
    <text evidence="3">The sequence shown here is derived from an EMBL/GenBank/DDBJ whole genome shotgun (WGS) entry which is preliminary data.</text>
</comment>
<organism evidence="3 4">
    <name type="scientific">Bradyrhizobium ivorense</name>
    <dbReference type="NCBI Taxonomy" id="2511166"/>
    <lineage>
        <taxon>Bacteria</taxon>
        <taxon>Pseudomonadati</taxon>
        <taxon>Pseudomonadota</taxon>
        <taxon>Alphaproteobacteria</taxon>
        <taxon>Hyphomicrobiales</taxon>
        <taxon>Nitrobacteraceae</taxon>
        <taxon>Bradyrhizobium</taxon>
    </lineage>
</organism>
<reference evidence="3" key="1">
    <citation type="submission" date="2019-02" db="EMBL/GenBank/DDBJ databases">
        <authorList>
            <person name="Pothier F.J."/>
        </authorList>
    </citation>
    <scope>NUCLEOTIDE SEQUENCE</scope>
    <source>
        <strain evidence="3">CI-1B</strain>
    </source>
</reference>
<keyword evidence="4" id="KW-1185">Reference proteome</keyword>
<sequence>MWRLFLFFLITFVIFAGVVGGLLYTADQWIPIVTTRLGKAEETNKLLVVLPAAIATLLAALTSGVSALMQTGAQRAMNRELATQKAAIDEDLDRKRNTLLEQLDNKKTDNMKALEDHKTLLAKELDEHRDEISRKRAELGEEIEYLKEARDTATYYRFFVGQLRVGAYSGRETKAYHAKLVIARDRLPRESDLYLEWCAFMQWGRLLEENAGKRKTTGQVEVWEEPIPEHGDLELGVIFADSGERVLALIEEAIAHLRTTR</sequence>
<dbReference type="AlphaFoldDB" id="A0A508T0E6"/>
<keyword evidence="2" id="KW-0812">Transmembrane</keyword>
<feature type="coiled-coil region" evidence="1">
    <location>
        <begin position="111"/>
        <end position="149"/>
    </location>
</feature>